<sequence>MITHISSEKDVVELDENRFLQEIQQCTTQKLEYGNNKPFNFNLMLLESRLKENYITGRKFITFSLNELFFELAGQKKNYFHPLTEEILQNLKNKIEKHAEFSTSRTQESIDSIEKDYKQATEKKMLVAYKTAKQSVEQVLIWLNRQKSIPDGGSLILSYMKDFLHLQQDEYGPFLEQMNFA</sequence>
<dbReference type="AlphaFoldDB" id="X6MHZ0"/>
<gene>
    <name evidence="1" type="ORF">RFI_24695</name>
</gene>
<comment type="caution">
    <text evidence="1">The sequence shown here is derived from an EMBL/GenBank/DDBJ whole genome shotgun (WGS) entry which is preliminary data.</text>
</comment>
<reference evidence="1 2" key="1">
    <citation type="journal article" date="2013" name="Curr. Biol.">
        <title>The Genome of the Foraminiferan Reticulomyxa filosa.</title>
        <authorList>
            <person name="Glockner G."/>
            <person name="Hulsmann N."/>
            <person name="Schleicher M."/>
            <person name="Noegel A.A."/>
            <person name="Eichinger L."/>
            <person name="Gallinger C."/>
            <person name="Pawlowski J."/>
            <person name="Sierra R."/>
            <person name="Euteneuer U."/>
            <person name="Pillet L."/>
            <person name="Moustafa A."/>
            <person name="Platzer M."/>
            <person name="Groth M."/>
            <person name="Szafranski K."/>
            <person name="Schliwa M."/>
        </authorList>
    </citation>
    <scope>NUCLEOTIDE SEQUENCE [LARGE SCALE GENOMIC DNA]</scope>
</reference>
<evidence type="ECO:0000313" key="1">
    <source>
        <dbReference type="EMBL" id="ETO12680.1"/>
    </source>
</evidence>
<dbReference type="Proteomes" id="UP000023152">
    <property type="component" value="Unassembled WGS sequence"/>
</dbReference>
<evidence type="ECO:0000313" key="2">
    <source>
        <dbReference type="Proteomes" id="UP000023152"/>
    </source>
</evidence>
<organism evidence="1 2">
    <name type="scientific">Reticulomyxa filosa</name>
    <dbReference type="NCBI Taxonomy" id="46433"/>
    <lineage>
        <taxon>Eukaryota</taxon>
        <taxon>Sar</taxon>
        <taxon>Rhizaria</taxon>
        <taxon>Retaria</taxon>
        <taxon>Foraminifera</taxon>
        <taxon>Monothalamids</taxon>
        <taxon>Reticulomyxidae</taxon>
        <taxon>Reticulomyxa</taxon>
    </lineage>
</organism>
<name>X6MHZ0_RETFI</name>
<protein>
    <submittedName>
        <fullName evidence="1">Uncharacterized protein</fullName>
    </submittedName>
</protein>
<keyword evidence="2" id="KW-1185">Reference proteome</keyword>
<accession>X6MHZ0</accession>
<dbReference type="EMBL" id="ASPP01021216">
    <property type="protein sequence ID" value="ETO12680.1"/>
    <property type="molecule type" value="Genomic_DNA"/>
</dbReference>
<proteinExistence type="predicted"/>